<dbReference type="GO" id="GO:0003676">
    <property type="term" value="F:nucleic acid binding"/>
    <property type="evidence" value="ECO:0007669"/>
    <property type="project" value="InterPro"/>
</dbReference>
<dbReference type="GO" id="GO:0015074">
    <property type="term" value="P:DNA integration"/>
    <property type="evidence" value="ECO:0007669"/>
    <property type="project" value="InterPro"/>
</dbReference>
<dbReference type="EMBL" id="BPVZ01000033">
    <property type="protein sequence ID" value="GKV10992.1"/>
    <property type="molecule type" value="Genomic_DNA"/>
</dbReference>
<organism evidence="3 4">
    <name type="scientific">Rubroshorea leprosula</name>
    <dbReference type="NCBI Taxonomy" id="152421"/>
    <lineage>
        <taxon>Eukaryota</taxon>
        <taxon>Viridiplantae</taxon>
        <taxon>Streptophyta</taxon>
        <taxon>Embryophyta</taxon>
        <taxon>Tracheophyta</taxon>
        <taxon>Spermatophyta</taxon>
        <taxon>Magnoliopsida</taxon>
        <taxon>eudicotyledons</taxon>
        <taxon>Gunneridae</taxon>
        <taxon>Pentapetalae</taxon>
        <taxon>rosids</taxon>
        <taxon>malvids</taxon>
        <taxon>Malvales</taxon>
        <taxon>Dipterocarpaceae</taxon>
        <taxon>Rubroshorea</taxon>
    </lineage>
</organism>
<gene>
    <name evidence="3" type="ORF">SLEP1_g22282</name>
</gene>
<accession>A0AAV5JBQ2</accession>
<evidence type="ECO:0000313" key="4">
    <source>
        <dbReference type="Proteomes" id="UP001054252"/>
    </source>
</evidence>
<dbReference type="SUPFAM" id="SSF53098">
    <property type="entry name" value="Ribonuclease H-like"/>
    <property type="match status" value="2"/>
</dbReference>
<name>A0AAV5JBQ2_9ROSI</name>
<proteinExistence type="predicted"/>
<dbReference type="AlphaFoldDB" id="A0AAV5JBQ2"/>
<reference evidence="3 4" key="1">
    <citation type="journal article" date="2021" name="Commun. Biol.">
        <title>The genome of Shorea leprosula (Dipterocarpaceae) highlights the ecological relevance of drought in aseasonal tropical rainforests.</title>
        <authorList>
            <person name="Ng K.K.S."/>
            <person name="Kobayashi M.J."/>
            <person name="Fawcett J.A."/>
            <person name="Hatakeyama M."/>
            <person name="Paape T."/>
            <person name="Ng C.H."/>
            <person name="Ang C.C."/>
            <person name="Tnah L.H."/>
            <person name="Lee C.T."/>
            <person name="Nishiyama T."/>
            <person name="Sese J."/>
            <person name="O'Brien M.J."/>
            <person name="Copetti D."/>
            <person name="Mohd Noor M.I."/>
            <person name="Ong R.C."/>
            <person name="Putra M."/>
            <person name="Sireger I.Z."/>
            <person name="Indrioko S."/>
            <person name="Kosugi Y."/>
            <person name="Izuno A."/>
            <person name="Isagi Y."/>
            <person name="Lee S.L."/>
            <person name="Shimizu K.K."/>
        </authorList>
    </citation>
    <scope>NUCLEOTIDE SEQUENCE [LARGE SCALE GENOMIC DNA]</scope>
    <source>
        <strain evidence="3">214</strain>
    </source>
</reference>
<dbReference type="InterPro" id="IPR036397">
    <property type="entry name" value="RNaseH_sf"/>
</dbReference>
<dbReference type="Pfam" id="PF00665">
    <property type="entry name" value="rve"/>
    <property type="match status" value="1"/>
</dbReference>
<evidence type="ECO:0000313" key="3">
    <source>
        <dbReference type="EMBL" id="GKV10992.1"/>
    </source>
</evidence>
<feature type="region of interest" description="Disordered" evidence="1">
    <location>
        <begin position="1"/>
        <end position="35"/>
    </location>
</feature>
<feature type="domain" description="Integrase catalytic" evidence="2">
    <location>
        <begin position="756"/>
        <end position="935"/>
    </location>
</feature>
<dbReference type="PROSITE" id="PS50994">
    <property type="entry name" value="INTEGRASE"/>
    <property type="match status" value="1"/>
</dbReference>
<dbReference type="InterPro" id="IPR012337">
    <property type="entry name" value="RNaseH-like_sf"/>
</dbReference>
<comment type="caution">
    <text evidence="3">The sequence shown here is derived from an EMBL/GenBank/DDBJ whole genome shotgun (WGS) entry which is preliminary data.</text>
</comment>
<dbReference type="PANTHER" id="PTHR48475:SF1">
    <property type="entry name" value="RNASE H TYPE-1 DOMAIN-CONTAINING PROTEIN"/>
    <property type="match status" value="1"/>
</dbReference>
<dbReference type="PANTHER" id="PTHR48475">
    <property type="entry name" value="RIBONUCLEASE H"/>
    <property type="match status" value="1"/>
</dbReference>
<dbReference type="Proteomes" id="UP001054252">
    <property type="component" value="Unassembled WGS sequence"/>
</dbReference>
<protein>
    <recommendedName>
        <fullName evidence="2">Integrase catalytic domain-containing protein</fullName>
    </recommendedName>
</protein>
<evidence type="ECO:0000259" key="2">
    <source>
        <dbReference type="PROSITE" id="PS50994"/>
    </source>
</evidence>
<feature type="compositionally biased region" description="Polar residues" evidence="1">
    <location>
        <begin position="20"/>
        <end position="35"/>
    </location>
</feature>
<dbReference type="InterPro" id="IPR001584">
    <property type="entry name" value="Integrase_cat-core"/>
</dbReference>
<evidence type="ECO:0000256" key="1">
    <source>
        <dbReference type="SAM" id="MobiDB-lite"/>
    </source>
</evidence>
<dbReference type="Gene3D" id="3.30.420.10">
    <property type="entry name" value="Ribonuclease H-like superfamily/Ribonuclease H"/>
    <property type="match status" value="2"/>
</dbReference>
<sequence>MDPAQPINIPRTSQPHEVHTTATNGNGSSVAQPNNSAPLVVATTNTDGIPPNAANSTKGYVTMAGFTALLDRECSKHKTTPFQFVHDPPNPKEILSRPYPKKYESPTFLQYNGRKCSAVEHVSNFLNAMRAHADDKDLCLCEFSKSLSDRSYTCEECITILDLHNTNQYIGEDLMVYVKRCRDLALDCYGGQAESFVMEICINNMFPEYRTALENIGINQFARLLNATKRTAISVKAISNGKSVAKLTEKKTVAHTLAVFVWDQDKGQKRRDHGAALPPTIPLIVKELDVMYHRWVSERLLEVPNKRQRVDEDPFAHHNLGAVNVLTHVEALEQLGFTIEARRRTTKAILSIANEVGRECLNTKAHINSVGDKHALVDTTSSLNLIPLSTIILQESPNEESSSLHSALLALTVAESMPLDTLRPTLLKLLFVMNSPPLAKRQYLAKVALSCQHGMTSKINLILICEASWNIKDRRKRCAGTLGHAQDGPIASSVAMSLDHLFFTSEGDTSIAEHLVLPDKLPTLHYAQLALTSLESLEAVDLGDDLANPRHDLMLRLSTIFVPIQGRPLKVYLSTSNKAVSALVAQDDQEGKEQPVYYPMLIGRLANWLLQLSQYDITYVNPTAIKGQAVADLLSKFSSEVQYPISDKVPAKGARIGIILKNDKGHDTVFLFELDFQCTNKTVEYEAYLIGLVMAKKTGAQRLKIIGDSGLILGQVQAHGYYWPSMKQDAADFIRRCHTRQVHASLIHSHPNLLQDMTTPWPFQTWGLDLINPIHLSSEGYIWILVATKCFTKWVEAIPLRKATGPAVLNFIKEHIICHFGIPYKIVSGNGTPFVNQHVRKLLDTYKIKHWKSTPYYPKGNGQVEATNKSLLRILSKMVYEYEGGWSIHLQDTLWAHRTSSKTATSLSPYFLVYGCDTILPDKVLVPTARILAAFELDNDVDICGQRN</sequence>
<keyword evidence="4" id="KW-1185">Reference proteome</keyword>